<dbReference type="GO" id="GO:0004674">
    <property type="term" value="F:protein serine/threonine kinase activity"/>
    <property type="evidence" value="ECO:0007669"/>
    <property type="project" value="UniProtKB-KW"/>
</dbReference>
<dbReference type="SUPFAM" id="SSF51445">
    <property type="entry name" value="(Trans)glycosidases"/>
    <property type="match status" value="1"/>
</dbReference>
<sequence length="799" mass="87876">MAPSRLLTLFLSVALLALLRRPAAAQTTTVVRGGYWFPGSGFAASAINSTLFTHLFFAFAGVDSGTFRVNVSAANQPEFSTFTQTVQRANPSVKTLLSIGGGDANITTLAAMANQPGRRKAFIDSSISLARSYNFHGLDLDWQYPSDTTQMANFGDLLTGWKSAVAAEAESSGKPPLLLSAAVLYLSYYYSLSVPYPVLTMSNTLDWINLMAYDFYGPEWSPTTAGPPAALYNPGRRESGDSGVNSWIQSQFPANKIVLGIPFYGWSWRLSDSRNRGIFSPANGAGLAGDGSAGYDEINEFIAQNRATKVFDPAVISDYCYSGTTWIGYDDVRSVSAKVAYAKNRGLLGYYVWHVGADDNWTLSTAALTTQLSTTQTTTTQGNTTNVKSKKRGRLLLLYVLLPVILGLVFGCGMALLYRRKRRRSKRSSEFPSTGKGGSDAVSLFAGETEDKNPRMVAVPYSSAQLEKATNDFSIENKVGQGGYGPVYKGVLADGGEIAVKKLSINSSQGDEEFKNEVMLTAQLQHVNLVRVLGYCIEGGERMLVYEYLHHKSLDHYLFDPMRSLMMDWARRVEIIEGVTQGLLYLQEYSGQSIIHRDLKPGNILLDSNMKPKISDFGLARILKTDSSEANTERIAGTRAYCPREYLQDGVYSKKSDVYSFGILLLQIISGKRCGSRYGPDGDMEFHVYAYELWKEGRGMEIMDPSLDDSNSTCKLADCLRIALFCIQRKPTDRPSMQKVSSMLRDLYRSDSSNNAADKNIGITDVRFFSDVVINMQLPVSPANSSTNQLTVSELDARS</sequence>
<evidence type="ECO:0000256" key="14">
    <source>
        <dbReference type="ARBA" id="ARBA00023170"/>
    </source>
</evidence>
<reference evidence="21" key="1">
    <citation type="submission" date="2022-08" db="EMBL/GenBank/DDBJ databases">
        <authorList>
            <person name="Gutierrez-Valencia J."/>
        </authorList>
    </citation>
    <scope>NUCLEOTIDE SEQUENCE</scope>
</reference>
<keyword evidence="4" id="KW-0808">Transferase</keyword>
<dbReference type="Pfam" id="PF00704">
    <property type="entry name" value="Glyco_hydro_18"/>
    <property type="match status" value="1"/>
</dbReference>
<keyword evidence="6 18" id="KW-0732">Signal</keyword>
<comment type="similarity">
    <text evidence="2">Belongs to the glycosyl hydrolase 18 family. Chitinase class V subfamily.</text>
</comment>
<dbReference type="Gene3D" id="3.30.200.20">
    <property type="entry name" value="Phosphorylase Kinase, domain 1"/>
    <property type="match status" value="1"/>
</dbReference>
<feature type="signal peptide" evidence="18">
    <location>
        <begin position="1"/>
        <end position="25"/>
    </location>
</feature>
<evidence type="ECO:0000256" key="11">
    <source>
        <dbReference type="ARBA" id="ARBA00022840"/>
    </source>
</evidence>
<comment type="subcellular location">
    <subcellularLocation>
        <location evidence="1">Membrane</location>
        <topology evidence="1">Single-pass membrane protein</topology>
    </subcellularLocation>
</comment>
<dbReference type="SUPFAM" id="SSF56112">
    <property type="entry name" value="Protein kinase-like (PK-like)"/>
    <property type="match status" value="1"/>
</dbReference>
<dbReference type="AlphaFoldDB" id="A0AAV0IBD5"/>
<dbReference type="Proteomes" id="UP001154282">
    <property type="component" value="Unassembled WGS sequence"/>
</dbReference>
<keyword evidence="13 17" id="KW-0472">Membrane</keyword>
<evidence type="ECO:0000256" key="3">
    <source>
        <dbReference type="ARBA" id="ARBA00022527"/>
    </source>
</evidence>
<dbReference type="InterPro" id="IPR017853">
    <property type="entry name" value="GH"/>
</dbReference>
<keyword evidence="10" id="KW-0378">Hydrolase</keyword>
<keyword evidence="7" id="KW-0677">Repeat</keyword>
<dbReference type="InterPro" id="IPR011583">
    <property type="entry name" value="Chitinase_II/V-like_cat"/>
</dbReference>
<dbReference type="GO" id="GO:0005886">
    <property type="term" value="C:plasma membrane"/>
    <property type="evidence" value="ECO:0007669"/>
    <property type="project" value="TreeGrafter"/>
</dbReference>
<dbReference type="InterPro" id="IPR000719">
    <property type="entry name" value="Prot_kinase_dom"/>
</dbReference>
<feature type="chain" id="PRO_5043482753" evidence="18">
    <location>
        <begin position="26"/>
        <end position="799"/>
    </location>
</feature>
<feature type="domain" description="Protein kinase" evidence="19">
    <location>
        <begin position="473"/>
        <end position="748"/>
    </location>
</feature>
<dbReference type="Gene3D" id="1.10.510.10">
    <property type="entry name" value="Transferase(Phosphotransferase) domain 1"/>
    <property type="match status" value="1"/>
</dbReference>
<dbReference type="CDD" id="cd02879">
    <property type="entry name" value="GH18_plant_chitinase_class_V"/>
    <property type="match status" value="1"/>
</dbReference>
<evidence type="ECO:0000256" key="7">
    <source>
        <dbReference type="ARBA" id="ARBA00022737"/>
    </source>
</evidence>
<accession>A0AAV0IBD5</accession>
<dbReference type="PROSITE" id="PS51910">
    <property type="entry name" value="GH18_2"/>
    <property type="match status" value="1"/>
</dbReference>
<evidence type="ECO:0000313" key="22">
    <source>
        <dbReference type="Proteomes" id="UP001154282"/>
    </source>
</evidence>
<dbReference type="GO" id="GO:0005524">
    <property type="term" value="F:ATP binding"/>
    <property type="evidence" value="ECO:0007669"/>
    <property type="project" value="UniProtKB-KW"/>
</dbReference>
<dbReference type="InterPro" id="IPR001223">
    <property type="entry name" value="Glyco_hydro18_cat"/>
</dbReference>
<evidence type="ECO:0000256" key="4">
    <source>
        <dbReference type="ARBA" id="ARBA00022679"/>
    </source>
</evidence>
<keyword evidence="15" id="KW-0325">Glycoprotein</keyword>
<dbReference type="PANTHER" id="PTHR27002:SF1077">
    <property type="entry name" value="CYSTEINE-RICH RECEPTOR-LIKE PROTEIN KINASE 4"/>
    <property type="match status" value="1"/>
</dbReference>
<evidence type="ECO:0000256" key="8">
    <source>
        <dbReference type="ARBA" id="ARBA00022741"/>
    </source>
</evidence>
<evidence type="ECO:0000259" key="20">
    <source>
        <dbReference type="PROSITE" id="PS51910"/>
    </source>
</evidence>
<dbReference type="PROSITE" id="PS00108">
    <property type="entry name" value="PROTEIN_KINASE_ST"/>
    <property type="match status" value="1"/>
</dbReference>
<evidence type="ECO:0000256" key="9">
    <source>
        <dbReference type="ARBA" id="ARBA00022777"/>
    </source>
</evidence>
<keyword evidence="14" id="KW-0675">Receptor</keyword>
<dbReference type="SMART" id="SM00220">
    <property type="entry name" value="S_TKc"/>
    <property type="match status" value="1"/>
</dbReference>
<keyword evidence="12 17" id="KW-1133">Transmembrane helix</keyword>
<evidence type="ECO:0000256" key="15">
    <source>
        <dbReference type="ARBA" id="ARBA00023180"/>
    </source>
</evidence>
<dbReference type="FunFam" id="3.30.200.20:FF:000727">
    <property type="entry name" value="Cysteine-rich RLK (RECEPTOR-like protein kinase) 23"/>
    <property type="match status" value="1"/>
</dbReference>
<keyword evidence="11" id="KW-0067">ATP-binding</keyword>
<dbReference type="InterPro" id="IPR011009">
    <property type="entry name" value="Kinase-like_dom_sf"/>
</dbReference>
<feature type="domain" description="GH18" evidence="20">
    <location>
        <begin position="30"/>
        <end position="374"/>
    </location>
</feature>
<keyword evidence="9" id="KW-0418">Kinase</keyword>
<dbReference type="InterPro" id="IPR029070">
    <property type="entry name" value="Chitinase_insertion_sf"/>
</dbReference>
<keyword evidence="16" id="KW-0326">Glycosidase</keyword>
<evidence type="ECO:0000256" key="18">
    <source>
        <dbReference type="SAM" id="SignalP"/>
    </source>
</evidence>
<organism evidence="21 22">
    <name type="scientific">Linum tenue</name>
    <dbReference type="NCBI Taxonomy" id="586396"/>
    <lineage>
        <taxon>Eukaryota</taxon>
        <taxon>Viridiplantae</taxon>
        <taxon>Streptophyta</taxon>
        <taxon>Embryophyta</taxon>
        <taxon>Tracheophyta</taxon>
        <taxon>Spermatophyta</taxon>
        <taxon>Magnoliopsida</taxon>
        <taxon>eudicotyledons</taxon>
        <taxon>Gunneridae</taxon>
        <taxon>Pentapetalae</taxon>
        <taxon>rosids</taxon>
        <taxon>fabids</taxon>
        <taxon>Malpighiales</taxon>
        <taxon>Linaceae</taxon>
        <taxon>Linum</taxon>
    </lineage>
</organism>
<evidence type="ECO:0000256" key="17">
    <source>
        <dbReference type="SAM" id="Phobius"/>
    </source>
</evidence>
<keyword evidence="22" id="KW-1185">Reference proteome</keyword>
<evidence type="ECO:0000256" key="1">
    <source>
        <dbReference type="ARBA" id="ARBA00004167"/>
    </source>
</evidence>
<evidence type="ECO:0000256" key="2">
    <source>
        <dbReference type="ARBA" id="ARBA00008682"/>
    </source>
</evidence>
<evidence type="ECO:0000259" key="19">
    <source>
        <dbReference type="PROSITE" id="PS50011"/>
    </source>
</evidence>
<evidence type="ECO:0000256" key="10">
    <source>
        <dbReference type="ARBA" id="ARBA00022801"/>
    </source>
</evidence>
<dbReference type="PROSITE" id="PS50011">
    <property type="entry name" value="PROTEIN_KINASE_DOM"/>
    <property type="match status" value="1"/>
</dbReference>
<dbReference type="PANTHER" id="PTHR27002">
    <property type="entry name" value="RECEPTOR-LIKE SERINE/THREONINE-PROTEIN KINASE SD1-8"/>
    <property type="match status" value="1"/>
</dbReference>
<evidence type="ECO:0000256" key="5">
    <source>
        <dbReference type="ARBA" id="ARBA00022692"/>
    </source>
</evidence>
<evidence type="ECO:0000256" key="13">
    <source>
        <dbReference type="ARBA" id="ARBA00023136"/>
    </source>
</evidence>
<dbReference type="Gene3D" id="3.10.50.10">
    <property type="match status" value="1"/>
</dbReference>
<dbReference type="GO" id="GO:0016798">
    <property type="term" value="F:hydrolase activity, acting on glycosyl bonds"/>
    <property type="evidence" value="ECO:0007669"/>
    <property type="project" value="UniProtKB-KW"/>
</dbReference>
<protein>
    <submittedName>
        <fullName evidence="21">Uncharacterized protein</fullName>
    </submittedName>
</protein>
<evidence type="ECO:0000313" key="21">
    <source>
        <dbReference type="EMBL" id="CAI0394967.1"/>
    </source>
</evidence>
<dbReference type="Pfam" id="PF00069">
    <property type="entry name" value="Pkinase"/>
    <property type="match status" value="1"/>
</dbReference>
<dbReference type="FunFam" id="3.10.50.10:FF:000003">
    <property type="entry name" value="Class V chitinase CHIT5b"/>
    <property type="match status" value="1"/>
</dbReference>
<dbReference type="SUPFAM" id="SSF54556">
    <property type="entry name" value="Chitinase insertion domain"/>
    <property type="match status" value="1"/>
</dbReference>
<dbReference type="Gene3D" id="3.20.20.80">
    <property type="entry name" value="Glycosidases"/>
    <property type="match status" value="1"/>
</dbReference>
<proteinExistence type="inferred from homology"/>
<name>A0AAV0IBD5_9ROSI</name>
<dbReference type="FunFam" id="1.10.510.10:FF:000384">
    <property type="entry name" value="G-type lectin S-receptor-like serine/threonine-protein kinase"/>
    <property type="match status" value="1"/>
</dbReference>
<keyword evidence="3" id="KW-0723">Serine/threonine-protein kinase</keyword>
<dbReference type="GO" id="GO:0005975">
    <property type="term" value="P:carbohydrate metabolic process"/>
    <property type="evidence" value="ECO:0007669"/>
    <property type="project" value="InterPro"/>
</dbReference>
<dbReference type="SMART" id="SM00636">
    <property type="entry name" value="Glyco_18"/>
    <property type="match status" value="1"/>
</dbReference>
<evidence type="ECO:0000256" key="12">
    <source>
        <dbReference type="ARBA" id="ARBA00022989"/>
    </source>
</evidence>
<keyword evidence="5 17" id="KW-0812">Transmembrane</keyword>
<evidence type="ECO:0000256" key="6">
    <source>
        <dbReference type="ARBA" id="ARBA00022729"/>
    </source>
</evidence>
<gene>
    <name evidence="21" type="ORF">LITE_LOCUS8541</name>
</gene>
<dbReference type="GO" id="GO:0008061">
    <property type="term" value="F:chitin binding"/>
    <property type="evidence" value="ECO:0007669"/>
    <property type="project" value="InterPro"/>
</dbReference>
<dbReference type="InterPro" id="IPR008271">
    <property type="entry name" value="Ser/Thr_kinase_AS"/>
</dbReference>
<keyword evidence="8" id="KW-0547">Nucleotide-binding</keyword>
<feature type="transmembrane region" description="Helical" evidence="17">
    <location>
        <begin position="396"/>
        <end position="418"/>
    </location>
</feature>
<dbReference type="EMBL" id="CAMGYJ010000003">
    <property type="protein sequence ID" value="CAI0394967.1"/>
    <property type="molecule type" value="Genomic_DNA"/>
</dbReference>
<evidence type="ECO:0000256" key="16">
    <source>
        <dbReference type="ARBA" id="ARBA00023295"/>
    </source>
</evidence>
<comment type="caution">
    <text evidence="21">The sequence shown here is derived from an EMBL/GenBank/DDBJ whole genome shotgun (WGS) entry which is preliminary data.</text>
</comment>